<protein>
    <submittedName>
        <fullName evidence="1">Uncharacterized protein</fullName>
    </submittedName>
</protein>
<dbReference type="RefSeq" id="WP_210973593.1">
    <property type="nucleotide sequence ID" value="NZ_JAGPXE010000021.1"/>
</dbReference>
<sequence>MNDDLRAQLREDPLVQDFADRVRHCGQPRSFFEALDGSPCPLFISSIRRGYPQRGGTIDADPAVIAGVVIQLAFTPTPTPSLLDRIRAFLRRTK</sequence>
<evidence type="ECO:0000313" key="1">
    <source>
        <dbReference type="EMBL" id="MBQ0928586.1"/>
    </source>
</evidence>
<organism evidence="1 2">
    <name type="scientific">Saccharopolyspora endophytica</name>
    <dbReference type="NCBI Taxonomy" id="543886"/>
    <lineage>
        <taxon>Bacteria</taxon>
        <taxon>Bacillati</taxon>
        <taxon>Actinomycetota</taxon>
        <taxon>Actinomycetes</taxon>
        <taxon>Pseudonocardiales</taxon>
        <taxon>Pseudonocardiaceae</taxon>
        <taxon>Saccharopolyspora</taxon>
    </lineage>
</organism>
<gene>
    <name evidence="1" type="ORF">KBO27_31975</name>
</gene>
<dbReference type="Proteomes" id="UP000674084">
    <property type="component" value="Unassembled WGS sequence"/>
</dbReference>
<name>A0ABS5DQL1_9PSEU</name>
<keyword evidence="2" id="KW-1185">Reference proteome</keyword>
<comment type="caution">
    <text evidence="1">The sequence shown here is derived from an EMBL/GenBank/DDBJ whole genome shotgun (WGS) entry which is preliminary data.</text>
</comment>
<dbReference type="EMBL" id="JAGPXE010000021">
    <property type="protein sequence ID" value="MBQ0928586.1"/>
    <property type="molecule type" value="Genomic_DNA"/>
</dbReference>
<accession>A0ABS5DQL1</accession>
<proteinExistence type="predicted"/>
<evidence type="ECO:0000313" key="2">
    <source>
        <dbReference type="Proteomes" id="UP000674084"/>
    </source>
</evidence>
<reference evidence="1 2" key="1">
    <citation type="submission" date="2021-04" db="EMBL/GenBank/DDBJ databases">
        <title>Whole-genome sequencing of Saccharopolyspora endophytica KCTC 19397.</title>
        <authorList>
            <person name="Ay H."/>
            <person name="Saygin H."/>
            <person name="Sahin N."/>
        </authorList>
    </citation>
    <scope>NUCLEOTIDE SEQUENCE [LARGE SCALE GENOMIC DNA]</scope>
    <source>
        <strain evidence="1 2">KCTC 19397</strain>
    </source>
</reference>